<protein>
    <recommendedName>
        <fullName evidence="4">Calcineurin-like phosphoesterase domain-containing protein</fullName>
    </recommendedName>
</protein>
<feature type="non-terminal residue" evidence="2">
    <location>
        <position position="1"/>
    </location>
</feature>
<reference evidence="2 3" key="1">
    <citation type="journal article" date="2025" name="Microbiol. Resour. Announc.">
        <title>Draft genome sequences for Neonectria magnoliae and Neonectria punicea, canker pathogens of Liriodendron tulipifera and Acer saccharum in West Virginia.</title>
        <authorList>
            <person name="Petronek H.M."/>
            <person name="Kasson M.T."/>
            <person name="Metheny A.M."/>
            <person name="Stauder C.M."/>
            <person name="Lovett B."/>
            <person name="Lynch S.C."/>
            <person name="Garnas J.R."/>
            <person name="Kasson L.R."/>
            <person name="Stajich J.E."/>
        </authorList>
    </citation>
    <scope>NUCLEOTIDE SEQUENCE [LARGE SCALE GENOMIC DNA]</scope>
    <source>
        <strain evidence="2 3">NRRL 64651</strain>
    </source>
</reference>
<keyword evidence="3" id="KW-1185">Reference proteome</keyword>
<dbReference type="SUPFAM" id="SSF56300">
    <property type="entry name" value="Metallo-dependent phosphatases"/>
    <property type="match status" value="1"/>
</dbReference>
<name>A0ABR1I1R0_9HYPO</name>
<evidence type="ECO:0000313" key="2">
    <source>
        <dbReference type="EMBL" id="KAK7426887.1"/>
    </source>
</evidence>
<proteinExistence type="predicted"/>
<dbReference type="EMBL" id="JAZAVK010000060">
    <property type="protein sequence ID" value="KAK7426887.1"/>
    <property type="molecule type" value="Genomic_DNA"/>
</dbReference>
<feature type="region of interest" description="Disordered" evidence="1">
    <location>
        <begin position="111"/>
        <end position="136"/>
    </location>
</feature>
<dbReference type="PANTHER" id="PTHR12905">
    <property type="entry name" value="METALLOPHOSPHOESTERASE"/>
    <property type="match status" value="1"/>
</dbReference>
<evidence type="ECO:0000313" key="3">
    <source>
        <dbReference type="Proteomes" id="UP001498421"/>
    </source>
</evidence>
<evidence type="ECO:0008006" key="4">
    <source>
        <dbReference type="Google" id="ProtNLM"/>
    </source>
</evidence>
<dbReference type="InterPro" id="IPR051693">
    <property type="entry name" value="UPF0046_metallophosphoest"/>
</dbReference>
<dbReference type="Proteomes" id="UP001498421">
    <property type="component" value="Unassembled WGS sequence"/>
</dbReference>
<comment type="caution">
    <text evidence="2">The sequence shown here is derived from an EMBL/GenBank/DDBJ whole genome shotgun (WGS) entry which is preliminary data.</text>
</comment>
<sequence length="226" mass="24549">NPSNHADLTSIWERIPLDTDIVVTHTPSRTHCDETADRRAAGCEALRQALWRVRPQLAVCGHIHPSRGVERVTWDLSCRNISYKEESVVRWQDPGLGNNKISLVDLTGRKTSSLANDGSHPGRPQQPPASGGTNAVTIPNATVSQVNSPFTFGSGHVGAQVCRSTVGLGGDPNSSRSDQAALWGRMGRRETCMVNAAIMKTNYPHAGGKQFNKPIVVDLDLPVWEE</sequence>
<gene>
    <name evidence="2" type="ORF">QQZ08_006633</name>
</gene>
<organism evidence="2 3">
    <name type="scientific">Neonectria magnoliae</name>
    <dbReference type="NCBI Taxonomy" id="2732573"/>
    <lineage>
        <taxon>Eukaryota</taxon>
        <taxon>Fungi</taxon>
        <taxon>Dikarya</taxon>
        <taxon>Ascomycota</taxon>
        <taxon>Pezizomycotina</taxon>
        <taxon>Sordariomycetes</taxon>
        <taxon>Hypocreomycetidae</taxon>
        <taxon>Hypocreales</taxon>
        <taxon>Nectriaceae</taxon>
        <taxon>Neonectria</taxon>
    </lineage>
</organism>
<dbReference type="Gene3D" id="3.60.21.10">
    <property type="match status" value="1"/>
</dbReference>
<accession>A0ABR1I1R0</accession>
<dbReference type="PANTHER" id="PTHR12905:SF16">
    <property type="entry name" value="SER_THR PROTEIN PHOSPHATASE FAMILY PROTEIN (AFU_ORTHOLOGUE AFUA_1G06000)"/>
    <property type="match status" value="1"/>
</dbReference>
<dbReference type="InterPro" id="IPR029052">
    <property type="entry name" value="Metallo-depent_PP-like"/>
</dbReference>
<evidence type="ECO:0000256" key="1">
    <source>
        <dbReference type="SAM" id="MobiDB-lite"/>
    </source>
</evidence>